<dbReference type="Gene3D" id="3.30.2290.10">
    <property type="entry name" value="PmbA/TldD superfamily"/>
    <property type="match status" value="1"/>
</dbReference>
<name>A0A1G6VCI8_9GAMM</name>
<dbReference type="InterPro" id="IPR036059">
    <property type="entry name" value="TldD/PmbA_sf"/>
</dbReference>
<dbReference type="GO" id="GO:0008237">
    <property type="term" value="F:metallopeptidase activity"/>
    <property type="evidence" value="ECO:0007669"/>
    <property type="project" value="InterPro"/>
</dbReference>
<dbReference type="Pfam" id="PF01523">
    <property type="entry name" value="PmbA_TldD_1st"/>
    <property type="match status" value="1"/>
</dbReference>
<protein>
    <submittedName>
        <fullName evidence="4">Predicted Zn-dependent protease or its inactivated homolog</fullName>
    </submittedName>
</protein>
<dbReference type="Proteomes" id="UP000199603">
    <property type="component" value="Unassembled WGS sequence"/>
</dbReference>
<dbReference type="RefSeq" id="WP_091240959.1">
    <property type="nucleotide sequence ID" value="NZ_FNAG01000003.1"/>
</dbReference>
<feature type="domain" description="Metalloprotease TldD/E N-terminal" evidence="2">
    <location>
        <begin position="32"/>
        <end position="89"/>
    </location>
</feature>
<dbReference type="OrthoDB" id="9763230at2"/>
<dbReference type="InterPro" id="IPR035068">
    <property type="entry name" value="TldD/PmbA_N"/>
</dbReference>
<dbReference type="STRING" id="265719.SAMN04488509_1038"/>
<sequence length="449" mass="48678">MSMFTEAEAKAILDKVIALSKADECIATLTGNREGNIRFARNSVSTSGVVNETNLAVQVAFGKRSGIATTNSFDDTSLERVVRRAEELAQLAPENPEFMPAVEKQSYTATPTYVQATADIDPAFRAKVALDSIKPCKDENLVAAGYLADNTGFIATANSRGNFGYQQLNNLDYTCTVRTADETGSGWVATNLADASKFDASKDIQTAIRKAKGSVDAKALEPGKYTVVLEPAAVSGLLMFMLMGFDARQSDEGRSFLSKKGGGNRLGEKVFDERVNAFADPAHPDVPVLPWDMDGLPRGKHAIIENGVVKHLNYSRYWAQKQGIDPIAMPGNIIMSGGDKSTEDMVKSTKRGILVTRTWYIRLVDPQTVLLTGLTRDGTFYIEDGEVKHPIKNFRFNESPIIMLNNIEELGKPERINAGAGVGGGPGIAMMVPAMKVRDFTFTSLSDAV</sequence>
<organism evidence="4 5">
    <name type="scientific">Aquimonas voraii</name>
    <dbReference type="NCBI Taxonomy" id="265719"/>
    <lineage>
        <taxon>Bacteria</taxon>
        <taxon>Pseudomonadati</taxon>
        <taxon>Pseudomonadota</taxon>
        <taxon>Gammaproteobacteria</taxon>
        <taxon>Lysobacterales</taxon>
        <taxon>Lysobacteraceae</taxon>
        <taxon>Aquimonas</taxon>
    </lineage>
</organism>
<dbReference type="PANTHER" id="PTHR43666:SF1">
    <property type="entry name" value="CONSERVED PROTEIN"/>
    <property type="match status" value="1"/>
</dbReference>
<feature type="domain" description="Metalloprotease TldD/E C-terminal" evidence="3">
    <location>
        <begin position="222"/>
        <end position="443"/>
    </location>
</feature>
<keyword evidence="4" id="KW-0378">Hydrolase</keyword>
<comment type="similarity">
    <text evidence="1">Belongs to the peptidase U62 family.</text>
</comment>
<evidence type="ECO:0000259" key="3">
    <source>
        <dbReference type="Pfam" id="PF19289"/>
    </source>
</evidence>
<evidence type="ECO:0000256" key="1">
    <source>
        <dbReference type="ARBA" id="ARBA00005836"/>
    </source>
</evidence>
<evidence type="ECO:0000259" key="2">
    <source>
        <dbReference type="Pfam" id="PF01523"/>
    </source>
</evidence>
<dbReference type="GO" id="GO:0006508">
    <property type="term" value="P:proteolysis"/>
    <property type="evidence" value="ECO:0007669"/>
    <property type="project" value="UniProtKB-KW"/>
</dbReference>
<dbReference type="SUPFAM" id="SSF111283">
    <property type="entry name" value="Putative modulator of DNA gyrase, PmbA/TldD"/>
    <property type="match status" value="1"/>
</dbReference>
<evidence type="ECO:0000313" key="5">
    <source>
        <dbReference type="Proteomes" id="UP000199603"/>
    </source>
</evidence>
<dbReference type="InterPro" id="IPR045569">
    <property type="entry name" value="Metalloprtase-TldD/E_C"/>
</dbReference>
<proteinExistence type="inferred from homology"/>
<evidence type="ECO:0000313" key="4">
    <source>
        <dbReference type="EMBL" id="SDD51322.1"/>
    </source>
</evidence>
<reference evidence="4 5" key="1">
    <citation type="submission" date="2016-10" db="EMBL/GenBank/DDBJ databases">
        <authorList>
            <person name="de Groot N.N."/>
        </authorList>
    </citation>
    <scope>NUCLEOTIDE SEQUENCE [LARGE SCALE GENOMIC DNA]</scope>
    <source>
        <strain evidence="4 5">DSM 16957</strain>
    </source>
</reference>
<keyword evidence="4" id="KW-0645">Protease</keyword>
<dbReference type="AlphaFoldDB" id="A0A1G6VCI8"/>
<keyword evidence="5" id="KW-1185">Reference proteome</keyword>
<dbReference type="EMBL" id="FNAG01000003">
    <property type="protein sequence ID" value="SDD51322.1"/>
    <property type="molecule type" value="Genomic_DNA"/>
</dbReference>
<dbReference type="InterPro" id="IPR002510">
    <property type="entry name" value="Metalloprtase-TldD/E_N"/>
</dbReference>
<dbReference type="Pfam" id="PF19289">
    <property type="entry name" value="PmbA_TldD_3rd"/>
    <property type="match status" value="1"/>
</dbReference>
<gene>
    <name evidence="4" type="ORF">SAMN04488509_1038</name>
</gene>
<dbReference type="PANTHER" id="PTHR43666">
    <property type="entry name" value="TLDD PROTEIN"/>
    <property type="match status" value="1"/>
</dbReference>
<accession>A0A1G6VCI8</accession>